<keyword evidence="2" id="KW-1133">Transmembrane helix</keyword>
<dbReference type="SMART" id="SM00028">
    <property type="entry name" value="TPR"/>
    <property type="match status" value="2"/>
</dbReference>
<gene>
    <name evidence="3" type="ORF">HG66A1_28550</name>
</gene>
<dbReference type="InterPro" id="IPR011990">
    <property type="entry name" value="TPR-like_helical_dom_sf"/>
</dbReference>
<reference evidence="3 4" key="1">
    <citation type="submission" date="2019-02" db="EMBL/GenBank/DDBJ databases">
        <title>Deep-cultivation of Planctomycetes and their phenomic and genomic characterization uncovers novel biology.</title>
        <authorList>
            <person name="Wiegand S."/>
            <person name="Jogler M."/>
            <person name="Boedeker C."/>
            <person name="Pinto D."/>
            <person name="Vollmers J."/>
            <person name="Rivas-Marin E."/>
            <person name="Kohn T."/>
            <person name="Peeters S.H."/>
            <person name="Heuer A."/>
            <person name="Rast P."/>
            <person name="Oberbeckmann S."/>
            <person name="Bunk B."/>
            <person name="Jeske O."/>
            <person name="Meyerdierks A."/>
            <person name="Storesund J.E."/>
            <person name="Kallscheuer N."/>
            <person name="Luecker S."/>
            <person name="Lage O.M."/>
            <person name="Pohl T."/>
            <person name="Merkel B.J."/>
            <person name="Hornburger P."/>
            <person name="Mueller R.-W."/>
            <person name="Bruemmer F."/>
            <person name="Labrenz M."/>
            <person name="Spormann A.M."/>
            <person name="Op den Camp H."/>
            <person name="Overmann J."/>
            <person name="Amann R."/>
            <person name="Jetten M.S.M."/>
            <person name="Mascher T."/>
            <person name="Medema M.H."/>
            <person name="Devos D.P."/>
            <person name="Kaster A.-K."/>
            <person name="Ovreas L."/>
            <person name="Rohde M."/>
            <person name="Galperin M.Y."/>
            <person name="Jogler C."/>
        </authorList>
    </citation>
    <scope>NUCLEOTIDE SEQUENCE [LARGE SCALE GENOMIC DNA]</scope>
    <source>
        <strain evidence="3 4">HG66A1</strain>
    </source>
</reference>
<keyword evidence="4" id="KW-1185">Reference proteome</keyword>
<keyword evidence="2" id="KW-0812">Transmembrane</keyword>
<dbReference type="OrthoDB" id="214462at2"/>
<sequence length="384" mass="44191">MRRGIVLIQVCVLLLLAPTPLPACFWDYDTLQMERQRFPYAQELIAGHFLRHSEAYYQWRVQDRSAKPSAERSLADFDDLAVAYEKLGEHDRAIEVIQEKMASWPDEGRYESEANLGTFLIHAGRYEEGLEHIQRAIEINPEAHFGREIYQKLLVKYVIRQREQGATLPLKQRGNNGFTAFVFEQQQIPEEDRQAEIRKAVKGVLGMMRFGNYRSPILLEALGDLLLSNGQQDDSKLLAARAYLKASYEAPETKAKEEYRTKAAEALQMQFGKKLSELETELQQDIKTAEEYYSRIEADEHRWSENGKNLDHEFNLKYYKNPTLPYAPDPEVAQSGFKAKTGLPVAQLVQRALLYVMLAGAVVLLIVLRISRNRRRRLVTDQGP</sequence>
<accession>A0A517PNV5</accession>
<feature type="transmembrane region" description="Helical" evidence="2">
    <location>
        <begin position="352"/>
        <end position="370"/>
    </location>
</feature>
<dbReference type="Pfam" id="PF13181">
    <property type="entry name" value="TPR_8"/>
    <property type="match status" value="1"/>
</dbReference>
<keyword evidence="2" id="KW-0472">Membrane</keyword>
<proteinExistence type="predicted"/>
<evidence type="ECO:0000313" key="3">
    <source>
        <dbReference type="EMBL" id="QDT21062.1"/>
    </source>
</evidence>
<dbReference type="InterPro" id="IPR019734">
    <property type="entry name" value="TPR_rpt"/>
</dbReference>
<dbReference type="Proteomes" id="UP000320421">
    <property type="component" value="Chromosome"/>
</dbReference>
<evidence type="ECO:0000256" key="2">
    <source>
        <dbReference type="SAM" id="Phobius"/>
    </source>
</evidence>
<feature type="repeat" description="TPR" evidence="1">
    <location>
        <begin position="110"/>
        <end position="143"/>
    </location>
</feature>
<evidence type="ECO:0000256" key="1">
    <source>
        <dbReference type="PROSITE-ProRule" id="PRU00339"/>
    </source>
</evidence>
<dbReference type="PROSITE" id="PS50293">
    <property type="entry name" value="TPR_REGION"/>
    <property type="match status" value="1"/>
</dbReference>
<keyword evidence="1" id="KW-0802">TPR repeat</keyword>
<dbReference type="Gene3D" id="1.25.40.10">
    <property type="entry name" value="Tetratricopeptide repeat domain"/>
    <property type="match status" value="1"/>
</dbReference>
<dbReference type="AlphaFoldDB" id="A0A517PNV5"/>
<name>A0A517PNV5_9PLAN</name>
<dbReference type="RefSeq" id="WP_145184775.1">
    <property type="nucleotide sequence ID" value="NZ_CP036266.1"/>
</dbReference>
<protein>
    <submittedName>
        <fullName evidence="3">Tetratricopeptide repeat protein</fullName>
    </submittedName>
</protein>
<dbReference type="EMBL" id="CP036266">
    <property type="protein sequence ID" value="QDT21062.1"/>
    <property type="molecule type" value="Genomic_DNA"/>
</dbReference>
<organism evidence="3 4">
    <name type="scientific">Gimesia chilikensis</name>
    <dbReference type="NCBI Taxonomy" id="2605989"/>
    <lineage>
        <taxon>Bacteria</taxon>
        <taxon>Pseudomonadati</taxon>
        <taxon>Planctomycetota</taxon>
        <taxon>Planctomycetia</taxon>
        <taxon>Planctomycetales</taxon>
        <taxon>Planctomycetaceae</taxon>
        <taxon>Gimesia</taxon>
    </lineage>
</organism>
<dbReference type="SUPFAM" id="SSF48452">
    <property type="entry name" value="TPR-like"/>
    <property type="match status" value="1"/>
</dbReference>
<dbReference type="PROSITE" id="PS50005">
    <property type="entry name" value="TPR"/>
    <property type="match status" value="1"/>
</dbReference>
<evidence type="ECO:0000313" key="4">
    <source>
        <dbReference type="Proteomes" id="UP000320421"/>
    </source>
</evidence>